<evidence type="ECO:0000256" key="2">
    <source>
        <dbReference type="ARBA" id="ARBA00022475"/>
    </source>
</evidence>
<comment type="subcellular location">
    <subcellularLocation>
        <location evidence="1">Cell membrane</location>
        <topology evidence="1">Multi-pass membrane protein</topology>
    </subcellularLocation>
</comment>
<evidence type="ECO:0000313" key="8">
    <source>
        <dbReference type="EMBL" id="OBY09411.1"/>
    </source>
</evidence>
<keyword evidence="3 6" id="KW-0812">Transmembrane</keyword>
<feature type="transmembrane region" description="Helical" evidence="6">
    <location>
        <begin position="370"/>
        <end position="392"/>
    </location>
</feature>
<feature type="transmembrane region" description="Helical" evidence="6">
    <location>
        <begin position="281"/>
        <end position="306"/>
    </location>
</feature>
<keyword evidence="4 6" id="KW-1133">Transmembrane helix</keyword>
<dbReference type="RefSeq" id="WP_065254818.1">
    <property type="nucleotide sequence ID" value="NZ_JADNCW010000001.1"/>
</dbReference>
<evidence type="ECO:0000256" key="5">
    <source>
        <dbReference type="ARBA" id="ARBA00023136"/>
    </source>
</evidence>
<dbReference type="GO" id="GO:0005886">
    <property type="term" value="C:plasma membrane"/>
    <property type="evidence" value="ECO:0007669"/>
    <property type="project" value="UniProtKB-SubCell"/>
</dbReference>
<reference evidence="8 9" key="1">
    <citation type="submission" date="2016-06" db="EMBL/GenBank/DDBJ databases">
        <authorList>
            <person name="Kjaerup R.B."/>
            <person name="Dalgaard T.S."/>
            <person name="Juul-Madsen H.R."/>
        </authorList>
    </citation>
    <scope>NUCLEOTIDE SEQUENCE [LARGE SCALE GENOMIC DNA]</scope>
    <source>
        <strain evidence="8 9">373-A1</strain>
    </source>
</reference>
<keyword evidence="9" id="KW-1185">Reference proteome</keyword>
<dbReference type="OrthoDB" id="9768837at2"/>
<dbReference type="AlphaFoldDB" id="A0A1B8RL11"/>
<dbReference type="PANTHER" id="PTHR30294:SF29">
    <property type="entry name" value="MULTIDRUG ABC TRANSPORTER PERMEASE YBHS-RELATED"/>
    <property type="match status" value="1"/>
</dbReference>
<feature type="transmembrane region" description="Helical" evidence="6">
    <location>
        <begin position="187"/>
        <end position="212"/>
    </location>
</feature>
<evidence type="ECO:0000256" key="6">
    <source>
        <dbReference type="SAM" id="Phobius"/>
    </source>
</evidence>
<feature type="domain" description="ABC-2 type transporter transmembrane" evidence="7">
    <location>
        <begin position="20"/>
        <end position="389"/>
    </location>
</feature>
<dbReference type="InterPro" id="IPR051449">
    <property type="entry name" value="ABC-2_transporter_component"/>
</dbReference>
<organism evidence="8 9">
    <name type="scientific">Clostridium paraputrificum</name>
    <dbReference type="NCBI Taxonomy" id="29363"/>
    <lineage>
        <taxon>Bacteria</taxon>
        <taxon>Bacillati</taxon>
        <taxon>Bacillota</taxon>
        <taxon>Clostridia</taxon>
        <taxon>Eubacteriales</taxon>
        <taxon>Clostridiaceae</taxon>
        <taxon>Clostridium</taxon>
    </lineage>
</organism>
<keyword evidence="2" id="KW-1003">Cell membrane</keyword>
<comment type="caution">
    <text evidence="8">The sequence shown here is derived from an EMBL/GenBank/DDBJ whole genome shotgun (WGS) entry which is preliminary data.</text>
</comment>
<feature type="transmembrane region" description="Helical" evidence="6">
    <location>
        <begin position="233"/>
        <end position="261"/>
    </location>
</feature>
<feature type="transmembrane region" description="Helical" evidence="6">
    <location>
        <begin position="21"/>
        <end position="42"/>
    </location>
</feature>
<proteinExistence type="predicted"/>
<dbReference type="InterPro" id="IPR013525">
    <property type="entry name" value="ABC2_TM"/>
</dbReference>
<evidence type="ECO:0000313" key="9">
    <source>
        <dbReference type="Proteomes" id="UP000092714"/>
    </source>
</evidence>
<evidence type="ECO:0000259" key="7">
    <source>
        <dbReference type="Pfam" id="PF12698"/>
    </source>
</evidence>
<name>A0A1B8RL11_9CLOT</name>
<dbReference type="EMBL" id="MAPZ01000033">
    <property type="protein sequence ID" value="OBY09411.1"/>
    <property type="molecule type" value="Genomic_DNA"/>
</dbReference>
<dbReference type="eggNOG" id="COG1668">
    <property type="taxonomic scope" value="Bacteria"/>
</dbReference>
<dbReference type="Proteomes" id="UP000092714">
    <property type="component" value="Unassembled WGS sequence"/>
</dbReference>
<evidence type="ECO:0000256" key="1">
    <source>
        <dbReference type="ARBA" id="ARBA00004651"/>
    </source>
</evidence>
<keyword evidence="5 6" id="KW-0472">Membrane</keyword>
<evidence type="ECO:0000256" key="3">
    <source>
        <dbReference type="ARBA" id="ARBA00022692"/>
    </source>
</evidence>
<feature type="transmembrane region" description="Helical" evidence="6">
    <location>
        <begin position="340"/>
        <end position="358"/>
    </location>
</feature>
<accession>A0A1B8RL11</accession>
<evidence type="ECO:0000256" key="4">
    <source>
        <dbReference type="ARBA" id="ARBA00022989"/>
    </source>
</evidence>
<feature type="transmembrane region" description="Helical" evidence="6">
    <location>
        <begin position="318"/>
        <end position="334"/>
    </location>
</feature>
<dbReference type="GO" id="GO:0140359">
    <property type="term" value="F:ABC-type transporter activity"/>
    <property type="evidence" value="ECO:0007669"/>
    <property type="project" value="InterPro"/>
</dbReference>
<gene>
    <name evidence="8" type="ORF">CP373A1_15915</name>
</gene>
<protein>
    <recommendedName>
        <fullName evidence="7">ABC-2 type transporter transmembrane domain-containing protein</fullName>
    </recommendedName>
</protein>
<dbReference type="PANTHER" id="PTHR30294">
    <property type="entry name" value="MEMBRANE COMPONENT OF ABC TRANSPORTER YHHJ-RELATED"/>
    <property type="match status" value="1"/>
</dbReference>
<sequence length="416" mass="45549">MKGFLSVLRFELTNYFKNKGYLITTGIIAAVLIVGLSLPSFFDMSGLFGGDDKKTESSESVSDEEKKNFIIFDKENIIKDVKGLENVFISSSWKVATNEQEVKNAVNNEKVEAGFILNSPTSYKYIVQNSSFSDGNQQMFDSYLSRLNRESYLNNKGIDVNEIDALYNTQINSEVELLGKDTVSNFAYTYGLIFVLYFMIIYYGQLIAVSVTTEKSNRAMEILVTSTSSNALIFGKVIAATIASLAQVGVILASALVTYKVNSAAWGGKLDFIFNISGETLATFAIFGLLGYLFYAFIFGALGALVSKTEDIGKSASPVTMIFVVVFMAVMFGLNNPESMLMNILSYVPFSSCMAMFVRVAMGSVKTIEVVISLVILAVSTGFVGVLGAKIYRMGTLRYGNPVKLTNALKSLRKDG</sequence>
<dbReference type="Pfam" id="PF12698">
    <property type="entry name" value="ABC2_membrane_3"/>
    <property type="match status" value="1"/>
</dbReference>